<proteinExistence type="predicted"/>
<keyword evidence="2" id="KW-1185">Reference proteome</keyword>
<dbReference type="EMBL" id="BAAAQF010000018">
    <property type="protein sequence ID" value="GAA1687431.1"/>
    <property type="molecule type" value="Genomic_DNA"/>
</dbReference>
<protein>
    <submittedName>
        <fullName evidence="1">Uncharacterized protein</fullName>
    </submittedName>
</protein>
<sequence length="105" mass="12328">MEWLARMNGPETPLPSGYPDPEVVGWLRIEEIEFLELHIRMTITPGERIVQLWELDRGRPVLWIGNVFRIDSEPPGLYLNHKYETTLSRPQRDSLARLAAKFWKS</sequence>
<comment type="caution">
    <text evidence="1">The sequence shown here is derived from an EMBL/GenBank/DDBJ whole genome shotgun (WGS) entry which is preliminary data.</text>
</comment>
<gene>
    <name evidence="1" type="ORF">GCM10009830_38780</name>
</gene>
<accession>A0ABP4TFQ0</accession>
<organism evidence="1 2">
    <name type="scientific">Glycomyces endophyticus</name>
    <dbReference type="NCBI Taxonomy" id="480996"/>
    <lineage>
        <taxon>Bacteria</taxon>
        <taxon>Bacillati</taxon>
        <taxon>Actinomycetota</taxon>
        <taxon>Actinomycetes</taxon>
        <taxon>Glycomycetales</taxon>
        <taxon>Glycomycetaceae</taxon>
        <taxon>Glycomyces</taxon>
    </lineage>
</organism>
<evidence type="ECO:0000313" key="1">
    <source>
        <dbReference type="EMBL" id="GAA1687431.1"/>
    </source>
</evidence>
<name>A0ABP4TFQ0_9ACTN</name>
<evidence type="ECO:0000313" key="2">
    <source>
        <dbReference type="Proteomes" id="UP001499851"/>
    </source>
</evidence>
<dbReference type="Proteomes" id="UP001499851">
    <property type="component" value="Unassembled WGS sequence"/>
</dbReference>
<reference evidence="2" key="1">
    <citation type="journal article" date="2019" name="Int. J. Syst. Evol. Microbiol.">
        <title>The Global Catalogue of Microorganisms (GCM) 10K type strain sequencing project: providing services to taxonomists for standard genome sequencing and annotation.</title>
        <authorList>
            <consortium name="The Broad Institute Genomics Platform"/>
            <consortium name="The Broad Institute Genome Sequencing Center for Infectious Disease"/>
            <person name="Wu L."/>
            <person name="Ma J."/>
        </authorList>
    </citation>
    <scope>NUCLEOTIDE SEQUENCE [LARGE SCALE GENOMIC DNA]</scope>
    <source>
        <strain evidence="2">JCM 16001</strain>
    </source>
</reference>